<evidence type="ECO:0000313" key="5">
    <source>
        <dbReference type="EMBL" id="KAG7568980.1"/>
    </source>
</evidence>
<feature type="region of interest" description="Disordered" evidence="1">
    <location>
        <begin position="1357"/>
        <end position="1382"/>
    </location>
</feature>
<sequence>MAMNDQRIRPKTPPVPIVPPPEFAGPMTTWPTPADLLAARLMPPYPTPPQLVTNFFPPSSFAPPPSNLTTPPAIRPVTASVRGYRSQSTATQKSGTISPPFPWATNYRGQIQSLEYLESKQITTITGESWVWLPRNSIEYEKGATTFVYSSARSLGDPKEMFCPCKDCRNLCHQPVERVLEHLVIKGMDQKYKRNECWSKHGDIRTDKSDAEPRREFEAFDLIRTAFYDGEDHSDSQNQNGDDSQEAETKEESDFRKKLKEAETPLYFGCPKYTKVSAIMGLYRIKVKSGMSENYFDQLLSLVHDMLPGENVLPKSTNEIKKFLKVFGFGYETIHACKNDCILYRKEYELKDSCPRCSASRWERDKHTGEEKKGIPAKVLRYFPIKDRFRRMFRSKKMAEDLRWHFNNASEDGTMRHPVDSLAWAQVNNKWPEFAAEPRNLRLGLSTDGMNPFSIQNTKYSTWPVLLVNYNMAPTMCMKAENIMLTLLIPGPTAPSNNIDVYLAPLIDDLKDLWSEGIQVYDSFLKENFTLKAMLLWSISDYPALGTLAGCKVKGKQACNVCGKDTPFKWLKFSRKHVYLSNRKRLSPGHHYRRRRGWFDNTIEEGTPSRIQTGEEIFEILKDFRNDFGRPLERKSKRKRTDLEEDDMVSQDEYDEDTDQWRWKKLSILFQLPYWKYLPVRHNIDVMHVEKNVSDALVSILMQNAKSKDGLKARKDLEDMGIRSNLHTQLRGKRTYLPPAAYWLSKEEKRRFCSRLARFRGPDGYCANISNCVSVDPPVIGGLKSHDHHVLLQNLLPVALRGLLPKGPRVAISRLCNYFSRLCQRVIDPEKLITLESELVETLCQLERYFPPSLFDIMFHLPIHLAREARLGGPVHFRWMYPFERYMKTLKAYVKNFARPEACMAEGYLAGECMAFCLEFLQNSLSLPEAVNRNEDVESNSLILEGRTLQKATQVTLTSKEREIAHRYVLMNMAVMDPYINLHLEELQATDARCMSNETLLWKMHADQFLEWIKEKIPTNSTEHSTQLRWLAFGPRHIAQTYKGFVINGHRFHTDDMKRKTQNSGVTYEAFSMCRSSAKDTRLQADIVTYFGVIKEIILLDYHMFQVPIFKCHWANKENGVKEEDGFTLVNLHLNQSAFLQDPYILAAQAKQVFYSREDDSSPWYVVMKAPPRGYHELETEEEFAAATIVTQDNVELGNESDDESFYVRNDCEGMSPKVKKTIPRRSKRKQGIELISLHENIAWPLQSIQFVNSSPRNESAAADKRPSPPLSLSNSTGSTGSKSVKKKCILLDCKNSREKVAEGRVCPSNPSDTVHHMPLGANASKVWVEVSKVGDAAVWRPNSEIQTIADAVAGNTQHPAANKSASNAQAVDANKSAGNKTQHFDANKSAANAQGLDANKSGANGQGLENNKLGSSVCTLDKCPKHREEVCYCCFNDRRRCYRNLYKCVAVCMRQPA</sequence>
<dbReference type="Pfam" id="PF13963">
    <property type="entry name" value="Transpos_assoc"/>
    <property type="match status" value="1"/>
</dbReference>
<feature type="compositionally biased region" description="Pro residues" evidence="1">
    <location>
        <begin position="11"/>
        <end position="20"/>
    </location>
</feature>
<dbReference type="Proteomes" id="UP000694240">
    <property type="component" value="Chromosome 9"/>
</dbReference>
<feature type="domain" description="Transposase-associated" evidence="4">
    <location>
        <begin position="129"/>
        <end position="202"/>
    </location>
</feature>
<reference evidence="5 6" key="1">
    <citation type="submission" date="2020-12" db="EMBL/GenBank/DDBJ databases">
        <title>Concerted genomic and epigenomic changes stabilize Arabidopsis allopolyploids.</title>
        <authorList>
            <person name="Chen Z."/>
        </authorList>
    </citation>
    <scope>NUCLEOTIDE SEQUENCE [LARGE SCALE GENOMIC DNA]</scope>
    <source>
        <strain evidence="5">Allo738</strain>
        <tissue evidence="5">Leaf</tissue>
    </source>
</reference>
<name>A0A8T2A8G8_9BRAS</name>
<keyword evidence="6" id="KW-1185">Reference proteome</keyword>
<comment type="caution">
    <text evidence="5">The sequence shown here is derived from an EMBL/GenBank/DDBJ whole genome shotgun (WGS) entry which is preliminary data.</text>
</comment>
<evidence type="ECO:0000256" key="1">
    <source>
        <dbReference type="SAM" id="MobiDB-lite"/>
    </source>
</evidence>
<feature type="region of interest" description="Disordered" evidence="1">
    <location>
        <begin position="230"/>
        <end position="255"/>
    </location>
</feature>
<dbReference type="InterPro" id="IPR004242">
    <property type="entry name" value="Transposase_21"/>
</dbReference>
<dbReference type="Pfam" id="PF13960">
    <property type="entry name" value="DUF4218"/>
    <property type="match status" value="1"/>
</dbReference>
<feature type="domain" description="DUF4218" evidence="3">
    <location>
        <begin position="822"/>
        <end position="926"/>
    </location>
</feature>
<dbReference type="InterPro" id="IPR025312">
    <property type="entry name" value="DUF4216"/>
</dbReference>
<feature type="region of interest" description="Disordered" evidence="1">
    <location>
        <begin position="1255"/>
        <end position="1283"/>
    </location>
</feature>
<evidence type="ECO:0000259" key="3">
    <source>
        <dbReference type="Pfam" id="PF13960"/>
    </source>
</evidence>
<dbReference type="Pfam" id="PF13952">
    <property type="entry name" value="DUF4216"/>
    <property type="match status" value="1"/>
</dbReference>
<dbReference type="InterPro" id="IPR029480">
    <property type="entry name" value="Transpos_assoc"/>
</dbReference>
<feature type="compositionally biased region" description="Low complexity" evidence="1">
    <location>
        <begin position="1271"/>
        <end position="1283"/>
    </location>
</feature>
<dbReference type="EMBL" id="JAEFBK010000009">
    <property type="protein sequence ID" value="KAG7568980.1"/>
    <property type="molecule type" value="Genomic_DNA"/>
</dbReference>
<gene>
    <name evidence="5" type="ORF">ISN45_Aa04g017460</name>
</gene>
<evidence type="ECO:0000313" key="6">
    <source>
        <dbReference type="Proteomes" id="UP000694240"/>
    </source>
</evidence>
<feature type="region of interest" description="Disordered" evidence="1">
    <location>
        <begin position="1"/>
        <end position="20"/>
    </location>
</feature>
<dbReference type="InterPro" id="IPR025452">
    <property type="entry name" value="DUF4218"/>
</dbReference>
<organism evidence="5 6">
    <name type="scientific">Arabidopsis thaliana x Arabidopsis arenosa</name>
    <dbReference type="NCBI Taxonomy" id="1240361"/>
    <lineage>
        <taxon>Eukaryota</taxon>
        <taxon>Viridiplantae</taxon>
        <taxon>Streptophyta</taxon>
        <taxon>Embryophyta</taxon>
        <taxon>Tracheophyta</taxon>
        <taxon>Spermatophyta</taxon>
        <taxon>Magnoliopsida</taxon>
        <taxon>eudicotyledons</taxon>
        <taxon>Gunneridae</taxon>
        <taxon>Pentapetalae</taxon>
        <taxon>rosids</taxon>
        <taxon>malvids</taxon>
        <taxon>Brassicales</taxon>
        <taxon>Brassicaceae</taxon>
        <taxon>Camelineae</taxon>
        <taxon>Arabidopsis</taxon>
    </lineage>
</organism>
<dbReference type="Pfam" id="PF02992">
    <property type="entry name" value="Transposase_21"/>
    <property type="match status" value="1"/>
</dbReference>
<proteinExistence type="predicted"/>
<evidence type="ECO:0000259" key="4">
    <source>
        <dbReference type="Pfam" id="PF13963"/>
    </source>
</evidence>
<protein>
    <submittedName>
        <fullName evidence="5">Transposon En/Spm-like</fullName>
    </submittedName>
</protein>
<feature type="compositionally biased region" description="Polar residues" evidence="1">
    <location>
        <begin position="1357"/>
        <end position="1370"/>
    </location>
</feature>
<accession>A0A8T2A8G8</accession>
<feature type="domain" description="DUF4216" evidence="2">
    <location>
        <begin position="1100"/>
        <end position="1167"/>
    </location>
</feature>
<evidence type="ECO:0000259" key="2">
    <source>
        <dbReference type="Pfam" id="PF13952"/>
    </source>
</evidence>
<dbReference type="PANTHER" id="PTHR48258:SF3">
    <property type="entry name" value="FK506-BINDING PROTEIN 4-LIKE ISOFORM X1"/>
    <property type="match status" value="1"/>
</dbReference>
<dbReference type="PANTHER" id="PTHR48258">
    <property type="entry name" value="DUF4218 DOMAIN-CONTAINING PROTEIN-RELATED"/>
    <property type="match status" value="1"/>
</dbReference>